<dbReference type="EMBL" id="BARU01013150">
    <property type="protein sequence ID" value="GAH33513.1"/>
    <property type="molecule type" value="Genomic_DNA"/>
</dbReference>
<proteinExistence type="predicted"/>
<reference evidence="1" key="1">
    <citation type="journal article" date="2014" name="Front. Microbiol.">
        <title>High frequency of phylogenetically diverse reductive dehalogenase-homologous genes in deep subseafloor sedimentary metagenomes.</title>
        <authorList>
            <person name="Kawai M."/>
            <person name="Futagami T."/>
            <person name="Toyoda A."/>
            <person name="Takaki Y."/>
            <person name="Nishi S."/>
            <person name="Hori S."/>
            <person name="Arai W."/>
            <person name="Tsubouchi T."/>
            <person name="Morono Y."/>
            <person name="Uchiyama I."/>
            <person name="Ito T."/>
            <person name="Fujiyama A."/>
            <person name="Inagaki F."/>
            <person name="Takami H."/>
        </authorList>
    </citation>
    <scope>NUCLEOTIDE SEQUENCE</scope>
    <source>
        <strain evidence="1">Expedition CK06-06</strain>
    </source>
</reference>
<name>X1GKK6_9ZZZZ</name>
<protein>
    <submittedName>
        <fullName evidence="1">Uncharacterized protein</fullName>
    </submittedName>
</protein>
<comment type="caution">
    <text evidence="1">The sequence shown here is derived from an EMBL/GenBank/DDBJ whole genome shotgun (WGS) entry which is preliminary data.</text>
</comment>
<accession>X1GKK6</accession>
<gene>
    <name evidence="1" type="ORF">S03H2_23904</name>
</gene>
<sequence length="135" mass="15089">NSAISSRIESLIQSEEMPYDWPLIWPLAILTEVDVVSADTVNQAIRIMEDSRKSEASRSIAVDLIAKHGNAPQRRLLKNRYEHEPSNYVKEAILFATRYFPGNERNSCLGAWGSHSLDNSLIAAAVRAYVSSVTQ</sequence>
<dbReference type="AlphaFoldDB" id="X1GKK6"/>
<evidence type="ECO:0000313" key="1">
    <source>
        <dbReference type="EMBL" id="GAH33513.1"/>
    </source>
</evidence>
<feature type="non-terminal residue" evidence="1">
    <location>
        <position position="1"/>
    </location>
</feature>
<organism evidence="1">
    <name type="scientific">marine sediment metagenome</name>
    <dbReference type="NCBI Taxonomy" id="412755"/>
    <lineage>
        <taxon>unclassified sequences</taxon>
        <taxon>metagenomes</taxon>
        <taxon>ecological metagenomes</taxon>
    </lineage>
</organism>